<dbReference type="GeneID" id="78296675"/>
<feature type="transmembrane region" description="Helical" evidence="12">
    <location>
        <begin position="81"/>
        <end position="99"/>
    </location>
</feature>
<feature type="transmembrane region" description="Helical" evidence="12">
    <location>
        <begin position="464"/>
        <end position="485"/>
    </location>
</feature>
<sequence>MNTATIANLCVVVLYLLAMAGMGVYFMKRNSDTEAYFLGGRRIPGWALGISMVGNAISSITFLALPAAAYVLDYRWFTPNLALPVVALIAVWLFIPFFRRSRITTAYEYLEGRYGTGIRLYAAVYSMLGQLLRLALILYLVVLPLSELLHIGEGTAILLFGVITCFYTVFGGIEAVIWTDVVQTLILLGGALVCILAVVFQMPGGLPQIFDIGMQYDKFSLGPMEFSFDERTIVVMGLIGIFSALSEFSCNQTVVQRYIAAPTVREARKATLVCAFMCVPTWLLFLFMGTCLFAFYQVFPSAAVARMKPDDVFPHFILTRIWPGVGGVIIAACLAAAMSSLSGSINAISTIWTVDCLRLIRHKANDHFELLNAKLASGVAGIVMIAGAWGISQIPRESVYDLGNILGALLCSAGLMPFMLGFFTTRIGNRAILFGMYAALLFSFYNILNYFGWLPEPLRWNIHIYMAGPVCNLVMLAAAFAYSLVRPASVTESLTGLTVWTLSPVPRKH</sequence>
<keyword evidence="3" id="KW-0813">Transport</keyword>
<protein>
    <submittedName>
        <fullName evidence="13">SSS family solute:Na+ symporter</fullName>
    </submittedName>
</protein>
<feature type="transmembrane region" description="Helical" evidence="12">
    <location>
        <begin position="181"/>
        <end position="200"/>
    </location>
</feature>
<keyword evidence="5 12" id="KW-0812">Transmembrane</keyword>
<dbReference type="PANTHER" id="PTHR42985:SF40">
    <property type="entry name" value="LD47995P-RELATED"/>
    <property type="match status" value="1"/>
</dbReference>
<keyword evidence="4" id="KW-1003">Cell membrane</keyword>
<dbReference type="PANTHER" id="PTHR42985">
    <property type="entry name" value="SODIUM-COUPLED MONOCARBOXYLATE TRANSPORTER"/>
    <property type="match status" value="1"/>
</dbReference>
<dbReference type="AlphaFoldDB" id="A0A2U1ALB8"/>
<evidence type="ECO:0000313" key="14">
    <source>
        <dbReference type="Proteomes" id="UP000245959"/>
    </source>
</evidence>
<evidence type="ECO:0000256" key="9">
    <source>
        <dbReference type="ARBA" id="ARBA00023136"/>
    </source>
</evidence>
<proteinExistence type="inferred from homology"/>
<evidence type="ECO:0000256" key="1">
    <source>
        <dbReference type="ARBA" id="ARBA00004651"/>
    </source>
</evidence>
<feature type="transmembrane region" description="Helical" evidence="12">
    <location>
        <begin position="233"/>
        <end position="250"/>
    </location>
</feature>
<keyword evidence="7" id="KW-0915">Sodium</keyword>
<dbReference type="Pfam" id="PF00474">
    <property type="entry name" value="SSF"/>
    <property type="match status" value="1"/>
</dbReference>
<evidence type="ECO:0000256" key="6">
    <source>
        <dbReference type="ARBA" id="ARBA00022989"/>
    </source>
</evidence>
<feature type="transmembrane region" description="Helical" evidence="12">
    <location>
        <begin position="6"/>
        <end position="26"/>
    </location>
</feature>
<keyword evidence="8" id="KW-0406">Ion transport</keyword>
<evidence type="ECO:0000256" key="5">
    <source>
        <dbReference type="ARBA" id="ARBA00022692"/>
    </source>
</evidence>
<reference evidence="13 14" key="1">
    <citation type="submission" date="2018-04" db="EMBL/GenBank/DDBJ databases">
        <title>Genomic Encyclopedia of Type Strains, Phase IV (KMG-IV): sequencing the most valuable type-strain genomes for metagenomic binning, comparative biology and taxonomic classification.</title>
        <authorList>
            <person name="Goeker M."/>
        </authorList>
    </citation>
    <scope>NUCLEOTIDE SEQUENCE [LARGE SCALE GENOMIC DNA]</scope>
    <source>
        <strain evidence="13 14">DSM 14823</strain>
    </source>
</reference>
<dbReference type="RefSeq" id="WP_116885395.1">
    <property type="nucleotide sequence ID" value="NZ_CABMMC010000001.1"/>
</dbReference>
<dbReference type="GO" id="GO:0006814">
    <property type="term" value="P:sodium ion transport"/>
    <property type="evidence" value="ECO:0007669"/>
    <property type="project" value="UniProtKB-KW"/>
</dbReference>
<evidence type="ECO:0000256" key="11">
    <source>
        <dbReference type="RuleBase" id="RU362091"/>
    </source>
</evidence>
<gene>
    <name evidence="13" type="ORF">C8D82_13241</name>
</gene>
<keyword evidence="14" id="KW-1185">Reference proteome</keyword>
<comment type="caution">
    <text evidence="13">The sequence shown here is derived from an EMBL/GenBank/DDBJ whole genome shotgun (WGS) entry which is preliminary data.</text>
</comment>
<feature type="transmembrane region" description="Helical" evidence="12">
    <location>
        <begin position="403"/>
        <end position="424"/>
    </location>
</feature>
<feature type="transmembrane region" description="Helical" evidence="12">
    <location>
        <begin position="316"/>
        <end position="337"/>
    </location>
</feature>
<feature type="transmembrane region" description="Helical" evidence="12">
    <location>
        <begin position="371"/>
        <end position="391"/>
    </location>
</feature>
<accession>A0A2U1ALB8</accession>
<dbReference type="GO" id="GO:0005886">
    <property type="term" value="C:plasma membrane"/>
    <property type="evidence" value="ECO:0007669"/>
    <property type="project" value="UniProtKB-SubCell"/>
</dbReference>
<evidence type="ECO:0000256" key="10">
    <source>
        <dbReference type="ARBA" id="ARBA00023201"/>
    </source>
</evidence>
<evidence type="ECO:0000256" key="3">
    <source>
        <dbReference type="ARBA" id="ARBA00022448"/>
    </source>
</evidence>
<feature type="transmembrane region" description="Helical" evidence="12">
    <location>
        <begin position="46"/>
        <end position="69"/>
    </location>
</feature>
<dbReference type="GO" id="GO:0015293">
    <property type="term" value="F:symporter activity"/>
    <property type="evidence" value="ECO:0007669"/>
    <property type="project" value="TreeGrafter"/>
</dbReference>
<feature type="transmembrane region" description="Helical" evidence="12">
    <location>
        <begin position="431"/>
        <end position="452"/>
    </location>
</feature>
<dbReference type="EMBL" id="QEKH01000032">
    <property type="protein sequence ID" value="PVY37203.1"/>
    <property type="molecule type" value="Genomic_DNA"/>
</dbReference>
<keyword evidence="10" id="KW-0739">Sodium transport</keyword>
<evidence type="ECO:0000256" key="12">
    <source>
        <dbReference type="SAM" id="Phobius"/>
    </source>
</evidence>
<comment type="subcellular location">
    <subcellularLocation>
        <location evidence="1">Cell membrane</location>
        <topology evidence="1">Multi-pass membrane protein</topology>
    </subcellularLocation>
</comment>
<feature type="transmembrane region" description="Helical" evidence="12">
    <location>
        <begin position="120"/>
        <end position="142"/>
    </location>
</feature>
<organism evidence="13 14">
    <name type="scientific">Victivallis vadensis</name>
    <dbReference type="NCBI Taxonomy" id="172901"/>
    <lineage>
        <taxon>Bacteria</taxon>
        <taxon>Pseudomonadati</taxon>
        <taxon>Lentisphaerota</taxon>
        <taxon>Lentisphaeria</taxon>
        <taxon>Victivallales</taxon>
        <taxon>Victivallaceae</taxon>
        <taxon>Victivallis</taxon>
    </lineage>
</organism>
<feature type="transmembrane region" description="Helical" evidence="12">
    <location>
        <begin position="270"/>
        <end position="296"/>
    </location>
</feature>
<dbReference type="InterPro" id="IPR051163">
    <property type="entry name" value="Sodium:Solute_Symporter_SSF"/>
</dbReference>
<dbReference type="PROSITE" id="PS50283">
    <property type="entry name" value="NA_SOLUT_SYMP_3"/>
    <property type="match status" value="1"/>
</dbReference>
<evidence type="ECO:0000313" key="13">
    <source>
        <dbReference type="EMBL" id="PVY37203.1"/>
    </source>
</evidence>
<dbReference type="InterPro" id="IPR001734">
    <property type="entry name" value="Na/solute_symporter"/>
</dbReference>
<evidence type="ECO:0000256" key="4">
    <source>
        <dbReference type="ARBA" id="ARBA00022475"/>
    </source>
</evidence>
<dbReference type="NCBIfam" id="TIGR00813">
    <property type="entry name" value="sss"/>
    <property type="match status" value="1"/>
</dbReference>
<evidence type="ECO:0000256" key="8">
    <source>
        <dbReference type="ARBA" id="ARBA00023065"/>
    </source>
</evidence>
<dbReference type="Proteomes" id="UP000245959">
    <property type="component" value="Unassembled WGS sequence"/>
</dbReference>
<dbReference type="OrthoDB" id="9810181at2"/>
<evidence type="ECO:0000256" key="7">
    <source>
        <dbReference type="ARBA" id="ARBA00023053"/>
    </source>
</evidence>
<keyword evidence="9 12" id="KW-0472">Membrane</keyword>
<comment type="similarity">
    <text evidence="2 11">Belongs to the sodium:solute symporter (SSF) (TC 2.A.21) family.</text>
</comment>
<dbReference type="InterPro" id="IPR038377">
    <property type="entry name" value="Na/Glc_symporter_sf"/>
</dbReference>
<evidence type="ECO:0000256" key="2">
    <source>
        <dbReference type="ARBA" id="ARBA00006434"/>
    </source>
</evidence>
<feature type="transmembrane region" description="Helical" evidence="12">
    <location>
        <begin position="148"/>
        <end position="169"/>
    </location>
</feature>
<dbReference type="Gene3D" id="1.20.1730.10">
    <property type="entry name" value="Sodium/glucose cotransporter"/>
    <property type="match status" value="1"/>
</dbReference>
<keyword evidence="6 12" id="KW-1133">Transmembrane helix</keyword>
<name>A0A2U1ALB8_9BACT</name>